<dbReference type="SUPFAM" id="SSF55874">
    <property type="entry name" value="ATPase domain of HSP90 chaperone/DNA topoisomerase II/histidine kinase"/>
    <property type="match status" value="1"/>
</dbReference>
<proteinExistence type="predicted"/>
<evidence type="ECO:0000256" key="3">
    <source>
        <dbReference type="ARBA" id="ARBA00012438"/>
    </source>
</evidence>
<dbReference type="AlphaFoldDB" id="A0A1J5PYT8"/>
<dbReference type="Gene3D" id="3.30.565.10">
    <property type="entry name" value="Histidine kinase-like ATPase, C-terminal domain"/>
    <property type="match status" value="1"/>
</dbReference>
<evidence type="ECO:0000256" key="2">
    <source>
        <dbReference type="ARBA" id="ARBA00004429"/>
    </source>
</evidence>
<dbReference type="SMART" id="SM00387">
    <property type="entry name" value="HATPase_c"/>
    <property type="match status" value="1"/>
</dbReference>
<dbReference type="Pfam" id="PF02518">
    <property type="entry name" value="HATPase_c"/>
    <property type="match status" value="1"/>
</dbReference>
<dbReference type="SMART" id="SM00388">
    <property type="entry name" value="HisKA"/>
    <property type="match status" value="1"/>
</dbReference>
<protein>
    <recommendedName>
        <fullName evidence="3">histidine kinase</fullName>
        <ecNumber evidence="3">2.7.13.3</ecNumber>
    </recommendedName>
</protein>
<keyword evidence="14 15" id="KW-0472">Membrane</keyword>
<dbReference type="Pfam" id="PF16524">
    <property type="entry name" value="RisS_PPD"/>
    <property type="match status" value="1"/>
</dbReference>
<dbReference type="SUPFAM" id="SSF158472">
    <property type="entry name" value="HAMP domain-like"/>
    <property type="match status" value="1"/>
</dbReference>
<dbReference type="InterPro" id="IPR003661">
    <property type="entry name" value="HisK_dim/P_dom"/>
</dbReference>
<name>A0A1J5PYT8_9ZZZZ</name>
<evidence type="ECO:0000256" key="9">
    <source>
        <dbReference type="ARBA" id="ARBA00022741"/>
    </source>
</evidence>
<organism evidence="18">
    <name type="scientific">mine drainage metagenome</name>
    <dbReference type="NCBI Taxonomy" id="410659"/>
    <lineage>
        <taxon>unclassified sequences</taxon>
        <taxon>metagenomes</taxon>
        <taxon>ecological metagenomes</taxon>
    </lineage>
</organism>
<dbReference type="Pfam" id="PF00512">
    <property type="entry name" value="HisKA"/>
    <property type="match status" value="1"/>
</dbReference>
<dbReference type="InterPro" id="IPR004358">
    <property type="entry name" value="Sig_transdc_His_kin-like_C"/>
</dbReference>
<keyword evidence="8 15" id="KW-0812">Transmembrane</keyword>
<dbReference type="SUPFAM" id="SSF47384">
    <property type="entry name" value="Homodimeric domain of signal transducing histidine kinase"/>
    <property type="match status" value="1"/>
</dbReference>
<evidence type="ECO:0000256" key="15">
    <source>
        <dbReference type="SAM" id="Phobius"/>
    </source>
</evidence>
<dbReference type="EMBL" id="MLJW01001808">
    <property type="protein sequence ID" value="OIQ76657.1"/>
    <property type="molecule type" value="Genomic_DNA"/>
</dbReference>
<dbReference type="PANTHER" id="PTHR44936:SF5">
    <property type="entry name" value="SENSOR HISTIDINE KINASE ENVZ"/>
    <property type="match status" value="1"/>
</dbReference>
<evidence type="ECO:0000256" key="11">
    <source>
        <dbReference type="ARBA" id="ARBA00022840"/>
    </source>
</evidence>
<dbReference type="GO" id="GO:0000155">
    <property type="term" value="F:phosphorelay sensor kinase activity"/>
    <property type="evidence" value="ECO:0007669"/>
    <property type="project" value="InterPro"/>
</dbReference>
<dbReference type="InterPro" id="IPR003660">
    <property type="entry name" value="HAMP_dom"/>
</dbReference>
<dbReference type="PRINTS" id="PR00344">
    <property type="entry name" value="BCTRLSENSOR"/>
</dbReference>
<dbReference type="InterPro" id="IPR036890">
    <property type="entry name" value="HATPase_C_sf"/>
</dbReference>
<keyword evidence="9" id="KW-0547">Nucleotide-binding</keyword>
<evidence type="ECO:0000256" key="1">
    <source>
        <dbReference type="ARBA" id="ARBA00000085"/>
    </source>
</evidence>
<accession>A0A1J5PYT8</accession>
<evidence type="ECO:0000256" key="7">
    <source>
        <dbReference type="ARBA" id="ARBA00022679"/>
    </source>
</evidence>
<feature type="transmembrane region" description="Helical" evidence="15">
    <location>
        <begin position="163"/>
        <end position="186"/>
    </location>
</feature>
<dbReference type="InterPro" id="IPR036097">
    <property type="entry name" value="HisK_dim/P_sf"/>
</dbReference>
<keyword evidence="4" id="KW-1003">Cell membrane</keyword>
<keyword evidence="7 18" id="KW-0808">Transferase</keyword>
<dbReference type="Pfam" id="PF00672">
    <property type="entry name" value="HAMP"/>
    <property type="match status" value="1"/>
</dbReference>
<keyword evidence="11" id="KW-0067">ATP-binding</keyword>
<dbReference type="InterPro" id="IPR050980">
    <property type="entry name" value="2C_sensor_his_kinase"/>
</dbReference>
<comment type="catalytic activity">
    <reaction evidence="1">
        <text>ATP + protein L-histidine = ADP + protein N-phospho-L-histidine.</text>
        <dbReference type="EC" id="2.7.13.3"/>
    </reaction>
</comment>
<sequence length="459" mass="50809">MPQTAPLRRLFDGLSTRLYWRTFALIALLVWLSISAWFQAFRLLQRTDQVRYIAREVVTVVDLAQLAMHHAGADGRAALLADLARNHDIALLPRAAADRWIEARDTEFARRLIAAVHERTAERLLFADRVNGQAGMWVGFSIDGSPYWLRLRRSRLASSLEQTWVIGGLLATLLAMVGAAVIAGFVSRPLRDLGLAIARVRGGDFSQQLDEEVGAAELREVNRGFNRMARALHEFEQDRALMLAGISHDIRTPLARLRLEAELSVPDPQARDDIISDIEQADAIISKFMEYASTAQPLRERVDLADLVSKLAADYAKHGDIVIRMPQQDDAPVLADPLELQRVLVNVIENARKYGRTPGSGRAEIDADFVRRGDEIVLSMRDHGPGVPPEQLPLLTRPFFRGDQARTADRGAGLGLAIADKTLARMGGGMQLSNAPGGGLLLRIRLPRDPLDRLPPPVL</sequence>
<reference evidence="18" key="1">
    <citation type="submission" date="2016-10" db="EMBL/GenBank/DDBJ databases">
        <title>Sequence of Gallionella enrichment culture.</title>
        <authorList>
            <person name="Poehlein A."/>
            <person name="Muehling M."/>
            <person name="Daniel R."/>
        </authorList>
    </citation>
    <scope>NUCLEOTIDE SEQUENCE</scope>
</reference>
<feature type="domain" description="Histidine kinase" evidence="16">
    <location>
        <begin position="245"/>
        <end position="450"/>
    </location>
</feature>
<dbReference type="SMART" id="SM00304">
    <property type="entry name" value="HAMP"/>
    <property type="match status" value="1"/>
</dbReference>
<feature type="transmembrane region" description="Helical" evidence="15">
    <location>
        <begin position="20"/>
        <end position="41"/>
    </location>
</feature>
<keyword evidence="5" id="KW-0997">Cell inner membrane</keyword>
<dbReference type="PROSITE" id="PS50109">
    <property type="entry name" value="HIS_KIN"/>
    <property type="match status" value="1"/>
</dbReference>
<evidence type="ECO:0000256" key="4">
    <source>
        <dbReference type="ARBA" id="ARBA00022475"/>
    </source>
</evidence>
<keyword evidence="12 15" id="KW-1133">Transmembrane helix</keyword>
<comment type="subcellular location">
    <subcellularLocation>
        <location evidence="2">Cell inner membrane</location>
        <topology evidence="2">Multi-pass membrane protein</topology>
    </subcellularLocation>
</comment>
<evidence type="ECO:0000256" key="6">
    <source>
        <dbReference type="ARBA" id="ARBA00022553"/>
    </source>
</evidence>
<keyword evidence="10" id="KW-0418">Kinase</keyword>
<dbReference type="GO" id="GO:0005886">
    <property type="term" value="C:plasma membrane"/>
    <property type="evidence" value="ECO:0007669"/>
    <property type="project" value="UniProtKB-SubCell"/>
</dbReference>
<dbReference type="PROSITE" id="PS50885">
    <property type="entry name" value="HAMP"/>
    <property type="match status" value="1"/>
</dbReference>
<keyword evidence="13" id="KW-0902">Two-component regulatory system</keyword>
<dbReference type="Gene3D" id="3.30.450.300">
    <property type="entry name" value="Sensor histidine kinase RisS, periplasmic domain"/>
    <property type="match status" value="1"/>
</dbReference>
<evidence type="ECO:0000256" key="14">
    <source>
        <dbReference type="ARBA" id="ARBA00023136"/>
    </source>
</evidence>
<dbReference type="InterPro" id="IPR005467">
    <property type="entry name" value="His_kinase_dom"/>
</dbReference>
<dbReference type="EC" id="2.7.13.3" evidence="3"/>
<evidence type="ECO:0000256" key="13">
    <source>
        <dbReference type="ARBA" id="ARBA00023012"/>
    </source>
</evidence>
<evidence type="ECO:0000259" key="17">
    <source>
        <dbReference type="PROSITE" id="PS50885"/>
    </source>
</evidence>
<evidence type="ECO:0000256" key="12">
    <source>
        <dbReference type="ARBA" id="ARBA00022989"/>
    </source>
</evidence>
<evidence type="ECO:0000259" key="16">
    <source>
        <dbReference type="PROSITE" id="PS50109"/>
    </source>
</evidence>
<comment type="caution">
    <text evidence="18">The sequence shown here is derived from an EMBL/GenBank/DDBJ whole genome shotgun (WGS) entry which is preliminary data.</text>
</comment>
<dbReference type="Gene3D" id="1.10.287.130">
    <property type="match status" value="1"/>
</dbReference>
<evidence type="ECO:0000256" key="8">
    <source>
        <dbReference type="ARBA" id="ARBA00022692"/>
    </source>
</evidence>
<dbReference type="InterPro" id="IPR003594">
    <property type="entry name" value="HATPase_dom"/>
</dbReference>
<dbReference type="InterPro" id="IPR032408">
    <property type="entry name" value="RisS_PPD"/>
</dbReference>
<dbReference type="PANTHER" id="PTHR44936">
    <property type="entry name" value="SENSOR PROTEIN CREC"/>
    <property type="match status" value="1"/>
</dbReference>
<dbReference type="InterPro" id="IPR038421">
    <property type="entry name" value="RisS_PPD_sf"/>
</dbReference>
<evidence type="ECO:0000256" key="5">
    <source>
        <dbReference type="ARBA" id="ARBA00022519"/>
    </source>
</evidence>
<keyword evidence="6" id="KW-0597">Phosphoprotein</keyword>
<evidence type="ECO:0000256" key="10">
    <source>
        <dbReference type="ARBA" id="ARBA00022777"/>
    </source>
</evidence>
<dbReference type="CDD" id="cd06225">
    <property type="entry name" value="HAMP"/>
    <property type="match status" value="1"/>
</dbReference>
<gene>
    <name evidence="18" type="primary">envZ_20</name>
    <name evidence="18" type="ORF">GALL_416600</name>
</gene>
<dbReference type="GO" id="GO:0005524">
    <property type="term" value="F:ATP binding"/>
    <property type="evidence" value="ECO:0007669"/>
    <property type="project" value="UniProtKB-KW"/>
</dbReference>
<dbReference type="CDD" id="cd00082">
    <property type="entry name" value="HisKA"/>
    <property type="match status" value="1"/>
</dbReference>
<feature type="domain" description="HAMP" evidence="17">
    <location>
        <begin position="184"/>
        <end position="237"/>
    </location>
</feature>
<evidence type="ECO:0000313" key="18">
    <source>
        <dbReference type="EMBL" id="OIQ76657.1"/>
    </source>
</evidence>